<feature type="compositionally biased region" description="Basic and acidic residues" evidence="1">
    <location>
        <begin position="9"/>
        <end position="20"/>
    </location>
</feature>
<reference evidence="4" key="1">
    <citation type="submission" date="2016-06" db="UniProtKB">
        <authorList>
            <consortium name="WormBaseParasite"/>
        </authorList>
    </citation>
    <scope>IDENTIFICATION</scope>
</reference>
<name>A0A183UKR7_TOXCA</name>
<reference evidence="2 3" key="2">
    <citation type="submission" date="2018-11" db="EMBL/GenBank/DDBJ databases">
        <authorList>
            <consortium name="Pathogen Informatics"/>
        </authorList>
    </citation>
    <scope>NUCLEOTIDE SEQUENCE [LARGE SCALE GENOMIC DNA]</scope>
</reference>
<sequence length="374" mass="42922">MATGQVDVSNREGRDSKPEDGLPISSPWHKATWGNWEFLPLIDFGLTVIKKTPSKKLNTTYMLPEELEKYRHTYEQSNISICPLQILRGFGALHLLANGKTEKAISDIITQALNGYVISKRMNIQEELASLYDTFFESLGCAKKQEQEPESEEESERKRVVNAVCFAMNPEGNTTVALMENDMKRLIICFQKATKGNVKYAIRHDVPATWRARLALVTVFDGTFYWHPPAPVELKSANFYESYTKDPHFRSVVSLDLSEELRMRRLLSNVLNKSGRTRSGTELGQSKFEDVLIPKFTVVSPLSLRGVFDKPTGFFHWPSPFPSAWRIFSPQRAEFSKIVGKPKYFGATYTFPLWDHYHKTKFSVRPYEQGCWRE</sequence>
<protein>
    <submittedName>
        <fullName evidence="4">SERPIN domain-containing protein</fullName>
    </submittedName>
</protein>
<proteinExistence type="predicted"/>
<evidence type="ECO:0000313" key="2">
    <source>
        <dbReference type="EMBL" id="VDM40408.1"/>
    </source>
</evidence>
<dbReference type="WBParaSite" id="TCNE_0000908701-mRNA-1">
    <property type="protein sequence ID" value="TCNE_0000908701-mRNA-1"/>
    <property type="gene ID" value="TCNE_0000908701"/>
</dbReference>
<dbReference type="Proteomes" id="UP000050794">
    <property type="component" value="Unassembled WGS sequence"/>
</dbReference>
<dbReference type="InterPro" id="IPR036186">
    <property type="entry name" value="Serpin_sf"/>
</dbReference>
<dbReference type="EMBL" id="UYWY01020074">
    <property type="protein sequence ID" value="VDM40408.1"/>
    <property type="molecule type" value="Genomic_DNA"/>
</dbReference>
<feature type="region of interest" description="Disordered" evidence="1">
    <location>
        <begin position="1"/>
        <end position="24"/>
    </location>
</feature>
<evidence type="ECO:0000313" key="4">
    <source>
        <dbReference type="WBParaSite" id="TCNE_0000908701-mRNA-1"/>
    </source>
</evidence>
<keyword evidence="3" id="KW-1185">Reference proteome</keyword>
<evidence type="ECO:0000313" key="3">
    <source>
        <dbReference type="Proteomes" id="UP000050794"/>
    </source>
</evidence>
<dbReference type="AlphaFoldDB" id="A0A183UKR7"/>
<accession>A0A183UKR7</accession>
<organism evidence="3 4">
    <name type="scientific">Toxocara canis</name>
    <name type="common">Canine roundworm</name>
    <dbReference type="NCBI Taxonomy" id="6265"/>
    <lineage>
        <taxon>Eukaryota</taxon>
        <taxon>Metazoa</taxon>
        <taxon>Ecdysozoa</taxon>
        <taxon>Nematoda</taxon>
        <taxon>Chromadorea</taxon>
        <taxon>Rhabditida</taxon>
        <taxon>Spirurina</taxon>
        <taxon>Ascaridomorpha</taxon>
        <taxon>Ascaridoidea</taxon>
        <taxon>Toxocaridae</taxon>
        <taxon>Toxocara</taxon>
    </lineage>
</organism>
<evidence type="ECO:0000256" key="1">
    <source>
        <dbReference type="SAM" id="MobiDB-lite"/>
    </source>
</evidence>
<dbReference type="SUPFAM" id="SSF56574">
    <property type="entry name" value="Serpins"/>
    <property type="match status" value="1"/>
</dbReference>
<gene>
    <name evidence="2" type="ORF">TCNE_LOCUS9087</name>
</gene>